<comment type="caution">
    <text evidence="2">The sequence shown here is derived from an EMBL/GenBank/DDBJ whole genome shotgun (WGS) entry which is preliminary data.</text>
</comment>
<evidence type="ECO:0008006" key="4">
    <source>
        <dbReference type="Google" id="ProtNLM"/>
    </source>
</evidence>
<dbReference type="Proteomes" id="UP000288012">
    <property type="component" value="Unassembled WGS sequence"/>
</dbReference>
<dbReference type="RefSeq" id="WP_127057013.1">
    <property type="nucleotide sequence ID" value="NZ_RZGR01000039.1"/>
</dbReference>
<sequence>MRPLLKVIVFVFPSWIFAATQGTLGTTSTGTVNVSITIPALVQITGLSDITLGSTTAFPATGSTTACIYSNVASPLGSYYVTATSQNTSGTDFRVKDSGTDYIVYSAYWNNSSAASQTTALTSGTKTAQQTGGSAVSLTCGGSANANFNISFSSSQVQGAPAATYTDVVTLLITPT</sequence>
<reference evidence="2 3" key="1">
    <citation type="submission" date="2018-12" db="EMBL/GenBank/DDBJ databases">
        <title>Legionella sp,whole genome shotgun sequence.</title>
        <authorList>
            <person name="Wu H."/>
        </authorList>
    </citation>
    <scope>NUCLEOTIDE SEQUENCE [LARGE SCALE GENOMIC DNA]</scope>
    <source>
        <strain evidence="3">km714</strain>
    </source>
</reference>
<feature type="signal peptide" evidence="1">
    <location>
        <begin position="1"/>
        <end position="18"/>
    </location>
</feature>
<accession>A0A3S0WZ53</accession>
<evidence type="ECO:0000313" key="3">
    <source>
        <dbReference type="Proteomes" id="UP000288012"/>
    </source>
</evidence>
<protein>
    <recommendedName>
        <fullName evidence="4">Spore coat protein U domain-containing protein</fullName>
    </recommendedName>
</protein>
<evidence type="ECO:0000313" key="2">
    <source>
        <dbReference type="EMBL" id="RUQ81535.1"/>
    </source>
</evidence>
<evidence type="ECO:0000256" key="1">
    <source>
        <dbReference type="SAM" id="SignalP"/>
    </source>
</evidence>
<gene>
    <name evidence="2" type="ORF">EKM59_10335</name>
</gene>
<keyword evidence="3" id="KW-1185">Reference proteome</keyword>
<name>A0A3S0WZ53_9GAMM</name>
<organism evidence="2 3">
    <name type="scientific">Legionella septentrionalis</name>
    <dbReference type="NCBI Taxonomy" id="2498109"/>
    <lineage>
        <taxon>Bacteria</taxon>
        <taxon>Pseudomonadati</taxon>
        <taxon>Pseudomonadota</taxon>
        <taxon>Gammaproteobacteria</taxon>
        <taxon>Legionellales</taxon>
        <taxon>Legionellaceae</taxon>
        <taxon>Legionella</taxon>
    </lineage>
</organism>
<dbReference type="EMBL" id="RZGR01000039">
    <property type="protein sequence ID" value="RUQ81535.1"/>
    <property type="molecule type" value="Genomic_DNA"/>
</dbReference>
<keyword evidence="1" id="KW-0732">Signal</keyword>
<dbReference type="AlphaFoldDB" id="A0A3S0WZ53"/>
<proteinExistence type="predicted"/>
<feature type="chain" id="PRO_5018607353" description="Spore coat protein U domain-containing protein" evidence="1">
    <location>
        <begin position="19"/>
        <end position="176"/>
    </location>
</feature>